<sequence>MKKVIEAYRSLWNNRLLNEGDDEDVLREAISRELKDEFSHPRVRKQPHEKYYLATKRVIESDIESDMKLSLLVIHLEEMEKILSVTRKL</sequence>
<keyword evidence="2" id="KW-1185">Reference proteome</keyword>
<proteinExistence type="predicted"/>
<comment type="caution">
    <text evidence="1">The sequence shown here is derived from an EMBL/GenBank/DDBJ whole genome shotgun (WGS) entry which is preliminary data.</text>
</comment>
<dbReference type="Proteomes" id="UP001589738">
    <property type="component" value="Unassembled WGS sequence"/>
</dbReference>
<evidence type="ECO:0000313" key="2">
    <source>
        <dbReference type="Proteomes" id="UP001589738"/>
    </source>
</evidence>
<protein>
    <submittedName>
        <fullName evidence="1">Uncharacterized protein</fullName>
    </submittedName>
</protein>
<evidence type="ECO:0000313" key="1">
    <source>
        <dbReference type="EMBL" id="MFC0477942.1"/>
    </source>
</evidence>
<dbReference type="EMBL" id="JBHLUU010000126">
    <property type="protein sequence ID" value="MFC0477942.1"/>
    <property type="molecule type" value="Genomic_DNA"/>
</dbReference>
<accession>A0ABV6KX77</accession>
<reference evidence="1 2" key="1">
    <citation type="submission" date="2024-09" db="EMBL/GenBank/DDBJ databases">
        <authorList>
            <person name="Sun Q."/>
            <person name="Mori K."/>
        </authorList>
    </citation>
    <scope>NUCLEOTIDE SEQUENCE [LARGE SCALE GENOMIC DNA]</scope>
    <source>
        <strain evidence="1 2">CGMCC 1.9126</strain>
    </source>
</reference>
<dbReference type="RefSeq" id="WP_340904278.1">
    <property type="nucleotide sequence ID" value="NZ_JBHLUU010000126.1"/>
</dbReference>
<name>A0ABV6KX77_9BACI</name>
<organism evidence="1 2">
    <name type="scientific">Robertmurraya beringensis</name>
    <dbReference type="NCBI Taxonomy" id="641660"/>
    <lineage>
        <taxon>Bacteria</taxon>
        <taxon>Bacillati</taxon>
        <taxon>Bacillota</taxon>
        <taxon>Bacilli</taxon>
        <taxon>Bacillales</taxon>
        <taxon>Bacillaceae</taxon>
        <taxon>Robertmurraya</taxon>
    </lineage>
</organism>
<gene>
    <name evidence="1" type="ORF">ACFFHF_22395</name>
</gene>